<evidence type="ECO:0000256" key="2">
    <source>
        <dbReference type="ARBA" id="ARBA00022475"/>
    </source>
</evidence>
<keyword evidence="3 7" id="KW-0472">Membrane</keyword>
<evidence type="ECO:0000256" key="1">
    <source>
        <dbReference type="ARBA" id="ARBA00004236"/>
    </source>
</evidence>
<dbReference type="EMBL" id="QJTJ01000012">
    <property type="protein sequence ID" value="PYF06080.1"/>
    <property type="molecule type" value="Genomic_DNA"/>
</dbReference>
<feature type="domain" description="HAMP" evidence="9">
    <location>
        <begin position="159"/>
        <end position="211"/>
    </location>
</feature>
<comment type="caution">
    <text evidence="10">The sequence shown here is derived from an EMBL/GenBank/DDBJ whole genome shotgun (WGS) entry which is preliminary data.</text>
</comment>
<reference evidence="10 11" key="1">
    <citation type="submission" date="2018-06" db="EMBL/GenBank/DDBJ databases">
        <title>Genomic Encyclopedia of Archaeal and Bacterial Type Strains, Phase II (KMG-II): from individual species to whole genera.</title>
        <authorList>
            <person name="Goeker M."/>
        </authorList>
    </citation>
    <scope>NUCLEOTIDE SEQUENCE [LARGE SCALE GENOMIC DNA]</scope>
    <source>
        <strain evidence="10 11">KACC 16626</strain>
    </source>
</reference>
<proteinExistence type="inferred from homology"/>
<dbReference type="Pfam" id="PF00672">
    <property type="entry name" value="HAMP"/>
    <property type="match status" value="1"/>
</dbReference>
<dbReference type="GO" id="GO:0007165">
    <property type="term" value="P:signal transduction"/>
    <property type="evidence" value="ECO:0007669"/>
    <property type="project" value="UniProtKB-KW"/>
</dbReference>
<evidence type="ECO:0000259" key="8">
    <source>
        <dbReference type="PROSITE" id="PS50111"/>
    </source>
</evidence>
<keyword evidence="2" id="KW-1003">Cell membrane</keyword>
<feature type="domain" description="Methyl-accepting transducer" evidence="8">
    <location>
        <begin position="230"/>
        <end position="466"/>
    </location>
</feature>
<dbReference type="Proteomes" id="UP000247416">
    <property type="component" value="Unassembled WGS sequence"/>
</dbReference>
<evidence type="ECO:0000256" key="5">
    <source>
        <dbReference type="ARBA" id="ARBA00029447"/>
    </source>
</evidence>
<evidence type="ECO:0000256" key="4">
    <source>
        <dbReference type="ARBA" id="ARBA00023224"/>
    </source>
</evidence>
<comment type="subcellular location">
    <subcellularLocation>
        <location evidence="1">Cell membrane</location>
    </subcellularLocation>
</comment>
<dbReference type="InterPro" id="IPR003660">
    <property type="entry name" value="HAMP_dom"/>
</dbReference>
<keyword evidence="4 6" id="KW-0807">Transducer</keyword>
<gene>
    <name evidence="10" type="ORF">BJ095_11241</name>
</gene>
<sequence length="516" mass="57306">MRMKRYIQVKDRLIVLMIVCILSNCIFAIFSMDYLRKMENNTEKMYKEKLLAVNAIADMEAFVHTGDLSQANEAHASLKEYQFDSKMQFYITNLASAFESGDGGEILTLSQEMKEYVTSRAESQLNSHQQDIAFGYMLLTGVSVGMILIIIILSIGATRSVNLPTRQLKRLLKQAQQGDFTQTAQYDSKDELGEVMLSYNQMATEVKELLKTVQRSAVSVHKANDQLQAASEKTTKASIHISHDASDLTAATIRSTEQLNVNTNALQEIADGVVLIAERIDFIEQNITQTVKEANAGVQFVILNNEQMHEIEQAVKKSYDMMQILVEHSKDIEQVIQIINSIAEQTNLLALNAAIEAARAGEYGKGFSVVAGEVRKLSIQSVNSTKAIEEIIQKIQGDSKQSVQFMSSALQSVQTGIDTTNQTASKFQQIVSAVNEIGPHIGEVASTINVITENTKEVANNSLHLSEVSKENAKMIEQVSASTTDQLDANKEIHEEIQKISRNIRTLTTAIKRFTI</sequence>
<evidence type="ECO:0000313" key="10">
    <source>
        <dbReference type="EMBL" id="PYF06080.1"/>
    </source>
</evidence>
<dbReference type="SMART" id="SM00304">
    <property type="entry name" value="HAMP"/>
    <property type="match status" value="1"/>
</dbReference>
<dbReference type="InterPro" id="IPR004089">
    <property type="entry name" value="MCPsignal_dom"/>
</dbReference>
<dbReference type="PANTHER" id="PTHR32089">
    <property type="entry name" value="METHYL-ACCEPTING CHEMOTAXIS PROTEIN MCPB"/>
    <property type="match status" value="1"/>
</dbReference>
<dbReference type="SMART" id="SM00283">
    <property type="entry name" value="MA"/>
    <property type="match status" value="1"/>
</dbReference>
<feature type="transmembrane region" description="Helical" evidence="7">
    <location>
        <begin position="133"/>
        <end position="157"/>
    </location>
</feature>
<dbReference type="Gene3D" id="1.10.287.950">
    <property type="entry name" value="Methyl-accepting chemotaxis protein"/>
    <property type="match status" value="1"/>
</dbReference>
<dbReference type="SUPFAM" id="SSF58104">
    <property type="entry name" value="Methyl-accepting chemotaxis protein (MCP) signaling domain"/>
    <property type="match status" value="1"/>
</dbReference>
<name>A0A318TQL0_9BACL</name>
<dbReference type="PANTHER" id="PTHR32089:SF112">
    <property type="entry name" value="LYSOZYME-LIKE PROTEIN-RELATED"/>
    <property type="match status" value="1"/>
</dbReference>
<organism evidence="10 11">
    <name type="scientific">Ureibacillus chungkukjangi</name>
    <dbReference type="NCBI Taxonomy" id="1202712"/>
    <lineage>
        <taxon>Bacteria</taxon>
        <taxon>Bacillati</taxon>
        <taxon>Bacillota</taxon>
        <taxon>Bacilli</taxon>
        <taxon>Bacillales</taxon>
        <taxon>Caryophanaceae</taxon>
        <taxon>Ureibacillus</taxon>
    </lineage>
</organism>
<evidence type="ECO:0000256" key="3">
    <source>
        <dbReference type="ARBA" id="ARBA00023136"/>
    </source>
</evidence>
<dbReference type="Gene3D" id="6.10.340.10">
    <property type="match status" value="1"/>
</dbReference>
<comment type="similarity">
    <text evidence="5">Belongs to the methyl-accepting chemotaxis (MCP) protein family.</text>
</comment>
<keyword evidence="11" id="KW-1185">Reference proteome</keyword>
<keyword evidence="7" id="KW-1133">Transmembrane helix</keyword>
<dbReference type="PROSITE" id="PS50111">
    <property type="entry name" value="CHEMOTAXIS_TRANSDUC_2"/>
    <property type="match status" value="1"/>
</dbReference>
<dbReference type="Pfam" id="PF00015">
    <property type="entry name" value="MCPsignal"/>
    <property type="match status" value="1"/>
</dbReference>
<accession>A0A318TQL0</accession>
<dbReference type="Pfam" id="PF12729">
    <property type="entry name" value="4HB_MCP_1"/>
    <property type="match status" value="1"/>
</dbReference>
<dbReference type="InterPro" id="IPR024478">
    <property type="entry name" value="HlyB_4HB_MCP"/>
</dbReference>
<protein>
    <submittedName>
        <fullName evidence="10">Methyl-accepting chemotaxis protein</fullName>
    </submittedName>
</protein>
<evidence type="ECO:0000313" key="11">
    <source>
        <dbReference type="Proteomes" id="UP000247416"/>
    </source>
</evidence>
<dbReference type="CDD" id="cd06225">
    <property type="entry name" value="HAMP"/>
    <property type="match status" value="1"/>
</dbReference>
<dbReference type="GO" id="GO:0005886">
    <property type="term" value="C:plasma membrane"/>
    <property type="evidence" value="ECO:0007669"/>
    <property type="project" value="UniProtKB-SubCell"/>
</dbReference>
<evidence type="ECO:0000256" key="6">
    <source>
        <dbReference type="PROSITE-ProRule" id="PRU00284"/>
    </source>
</evidence>
<feature type="transmembrane region" description="Helical" evidence="7">
    <location>
        <begin position="12"/>
        <end position="32"/>
    </location>
</feature>
<evidence type="ECO:0000256" key="7">
    <source>
        <dbReference type="SAM" id="Phobius"/>
    </source>
</evidence>
<keyword evidence="7" id="KW-0812">Transmembrane</keyword>
<dbReference type="PROSITE" id="PS50885">
    <property type="entry name" value="HAMP"/>
    <property type="match status" value="1"/>
</dbReference>
<dbReference type="AlphaFoldDB" id="A0A318TQL0"/>
<evidence type="ECO:0000259" key="9">
    <source>
        <dbReference type="PROSITE" id="PS50885"/>
    </source>
</evidence>